<keyword evidence="11 14" id="KW-0408">Iron</keyword>
<feature type="binding site" description="axial binding residue" evidence="14">
    <location>
        <position position="384"/>
    </location>
    <ligand>
        <name>heme b</name>
        <dbReference type="ChEBI" id="CHEBI:60344"/>
    </ligand>
    <ligandPart>
        <name>Fe</name>
        <dbReference type="ChEBI" id="CHEBI:18248"/>
    </ligandPart>
</feature>
<dbReference type="GO" id="GO:0006979">
    <property type="term" value="P:response to oxidative stress"/>
    <property type="evidence" value="ECO:0007669"/>
    <property type="project" value="InterPro"/>
</dbReference>
<dbReference type="OrthoDB" id="823504at2759"/>
<evidence type="ECO:0000256" key="3">
    <source>
        <dbReference type="ARBA" id="ARBA00022559"/>
    </source>
</evidence>
<dbReference type="SUPFAM" id="SSF48113">
    <property type="entry name" value="Heme-dependent peroxidases"/>
    <property type="match status" value="1"/>
</dbReference>
<reference evidence="16" key="1">
    <citation type="submission" date="2021-03" db="EMBL/GenBank/DDBJ databases">
        <title>Comparative genomics and phylogenomic investigation of the class Geoglossomycetes provide insights into ecological specialization and systematics.</title>
        <authorList>
            <person name="Melie T."/>
            <person name="Pirro S."/>
            <person name="Miller A.N."/>
            <person name="Quandt A."/>
        </authorList>
    </citation>
    <scope>NUCLEOTIDE SEQUENCE</scope>
    <source>
        <strain evidence="16">GBOQ0MN5Z8</strain>
    </source>
</reference>
<comment type="caution">
    <text evidence="16">The sequence shown here is derived from an EMBL/GenBank/DDBJ whole genome shotgun (WGS) entry which is preliminary data.</text>
</comment>
<evidence type="ECO:0000256" key="15">
    <source>
        <dbReference type="SAM" id="MobiDB-lite"/>
    </source>
</evidence>
<keyword evidence="8" id="KW-0276">Fatty acid metabolism</keyword>
<proteinExistence type="predicted"/>
<organism evidence="16 17">
    <name type="scientific">Glutinoglossum americanum</name>
    <dbReference type="NCBI Taxonomy" id="1670608"/>
    <lineage>
        <taxon>Eukaryota</taxon>
        <taxon>Fungi</taxon>
        <taxon>Dikarya</taxon>
        <taxon>Ascomycota</taxon>
        <taxon>Pezizomycotina</taxon>
        <taxon>Geoglossomycetes</taxon>
        <taxon>Geoglossales</taxon>
        <taxon>Geoglossaceae</taxon>
        <taxon>Glutinoglossum</taxon>
    </lineage>
</organism>
<evidence type="ECO:0000256" key="7">
    <source>
        <dbReference type="ARBA" id="ARBA00022821"/>
    </source>
</evidence>
<evidence type="ECO:0000313" key="17">
    <source>
        <dbReference type="Proteomes" id="UP000698800"/>
    </source>
</evidence>
<keyword evidence="7" id="KW-0611">Plant defense</keyword>
<comment type="cofactor">
    <cofactor evidence="1">
        <name>Ca(2+)</name>
        <dbReference type="ChEBI" id="CHEBI:29108"/>
    </cofactor>
</comment>
<sequence>MAPPSFGQRILIWIFKVVNKIIPWHRLPSLIGVLNLSAYRDELRSENLYDTYPSADFQGTASSAPMDDPRFLTARNSDGKFNSLEQPLMGCTGMRFGRNVPREFTAHPTQEELLTPNPRVVSERLLARQPGGFKPATSLNLLAAAWIQFQVHDWFAHENSTDEKEVVDIPLPEGDSWPQPCMKVPRTQPEIPLDETDKRYPAYKNTNTAWWDGSQIYGSDEGRTKDLRGKSEDGKLILDTSHPDVFLPRDGSGIPKTGFSQNWWLGLEILHTLFALEHNAICTELRAHNPTWTSDKIFDTARLINCALMAKIHTVEWTPGILAHPTLKIAMNANWWGLLGKRLHKLLGRVSKSEGLSGIPGSGAEQFAAPYSLTEEFVSVYRLHPLIPDDIVLFDVTTGEQRAKLSMHDVAFENARKPMDDGLGFKDVIYSFGINHPGAITLRNTPDFLRGLKLPDGQRLDIAAVDILRDRERGVPRYNQFRRLLHLKPVRSFEELTGNDIPLALEISDIYNGDIETVDLLVGMFAEPLPKGFGFSDTAFRVFILMASRRLKSDRFIATDWNEGVYTKEGLEWVEGNGMKDVLGRHFPELRDVIKDVENVFAPWREVGVSGEHVGQQTKA</sequence>
<keyword evidence="12" id="KW-0443">Lipid metabolism</keyword>
<dbReference type="GO" id="GO:0006952">
    <property type="term" value="P:defense response"/>
    <property type="evidence" value="ECO:0007669"/>
    <property type="project" value="UniProtKB-KW"/>
</dbReference>
<dbReference type="PANTHER" id="PTHR11903">
    <property type="entry name" value="PROSTAGLANDIN G/H SYNTHASE"/>
    <property type="match status" value="1"/>
</dbReference>
<dbReference type="PROSITE" id="PS50292">
    <property type="entry name" value="PEROXIDASE_3"/>
    <property type="match status" value="1"/>
</dbReference>
<evidence type="ECO:0000256" key="9">
    <source>
        <dbReference type="ARBA" id="ARBA00022964"/>
    </source>
</evidence>
<keyword evidence="13" id="KW-0275">Fatty acid biosynthesis</keyword>
<name>A0A9P8ID21_9PEZI</name>
<evidence type="ECO:0008006" key="18">
    <source>
        <dbReference type="Google" id="ProtNLM"/>
    </source>
</evidence>
<evidence type="ECO:0000256" key="8">
    <source>
        <dbReference type="ARBA" id="ARBA00022832"/>
    </source>
</evidence>
<keyword evidence="2" id="KW-0444">Lipid biosynthesis</keyword>
<keyword evidence="4 14" id="KW-0349">Heme</keyword>
<evidence type="ECO:0000256" key="13">
    <source>
        <dbReference type="ARBA" id="ARBA00023160"/>
    </source>
</evidence>
<evidence type="ECO:0000313" key="16">
    <source>
        <dbReference type="EMBL" id="KAH0545405.1"/>
    </source>
</evidence>
<dbReference type="Pfam" id="PF03098">
    <property type="entry name" value="An_peroxidase"/>
    <property type="match status" value="1"/>
</dbReference>
<dbReference type="GO" id="GO:0016702">
    <property type="term" value="F:oxidoreductase activity, acting on single donors with incorporation of molecular oxygen, incorporation of two atoms of oxygen"/>
    <property type="evidence" value="ECO:0007669"/>
    <property type="project" value="TreeGrafter"/>
</dbReference>
<keyword evidence="10" id="KW-0560">Oxidoreductase</keyword>
<evidence type="ECO:0000256" key="5">
    <source>
        <dbReference type="ARBA" id="ARBA00022723"/>
    </source>
</evidence>
<dbReference type="InterPro" id="IPR050783">
    <property type="entry name" value="Oxylipin_biosynth_metab"/>
</dbReference>
<dbReference type="PRINTS" id="PR00457">
    <property type="entry name" value="ANPEROXIDASE"/>
</dbReference>
<evidence type="ECO:0000256" key="4">
    <source>
        <dbReference type="ARBA" id="ARBA00022617"/>
    </source>
</evidence>
<dbReference type="InterPro" id="IPR019791">
    <property type="entry name" value="Haem_peroxidase_animal"/>
</dbReference>
<dbReference type="PANTHER" id="PTHR11903:SF11">
    <property type="entry name" value="ALPHA-DIOXYGENASE 1"/>
    <property type="match status" value="1"/>
</dbReference>
<keyword evidence="3" id="KW-0575">Peroxidase</keyword>
<evidence type="ECO:0000256" key="12">
    <source>
        <dbReference type="ARBA" id="ARBA00023098"/>
    </source>
</evidence>
<keyword evidence="6" id="KW-0925">Oxylipin biosynthesis</keyword>
<evidence type="ECO:0000256" key="10">
    <source>
        <dbReference type="ARBA" id="ARBA00023002"/>
    </source>
</evidence>
<evidence type="ECO:0000256" key="2">
    <source>
        <dbReference type="ARBA" id="ARBA00022516"/>
    </source>
</evidence>
<keyword evidence="9" id="KW-0223">Dioxygenase</keyword>
<dbReference type="Proteomes" id="UP000698800">
    <property type="component" value="Unassembled WGS sequence"/>
</dbReference>
<dbReference type="InterPro" id="IPR034815">
    <property type="entry name" value="A_dioxygenase"/>
</dbReference>
<keyword evidence="5 14" id="KW-0479">Metal-binding</keyword>
<dbReference type="GO" id="GO:0046872">
    <property type="term" value="F:metal ion binding"/>
    <property type="evidence" value="ECO:0007669"/>
    <property type="project" value="UniProtKB-KW"/>
</dbReference>
<evidence type="ECO:0000256" key="6">
    <source>
        <dbReference type="ARBA" id="ARBA00022767"/>
    </source>
</evidence>
<dbReference type="AlphaFoldDB" id="A0A9P8ID21"/>
<protein>
    <recommendedName>
        <fullName evidence="18">Peroxidase</fullName>
    </recommendedName>
</protein>
<dbReference type="Gene3D" id="1.10.640.10">
    <property type="entry name" value="Haem peroxidase domain superfamily, animal type"/>
    <property type="match status" value="1"/>
</dbReference>
<dbReference type="GO" id="GO:0020037">
    <property type="term" value="F:heme binding"/>
    <property type="evidence" value="ECO:0007669"/>
    <property type="project" value="InterPro"/>
</dbReference>
<keyword evidence="17" id="KW-1185">Reference proteome</keyword>
<dbReference type="GO" id="GO:0031408">
    <property type="term" value="P:oxylipin biosynthetic process"/>
    <property type="evidence" value="ECO:0007669"/>
    <property type="project" value="UniProtKB-KW"/>
</dbReference>
<dbReference type="InterPro" id="IPR037120">
    <property type="entry name" value="Haem_peroxidase_sf_animal"/>
</dbReference>
<dbReference type="GO" id="GO:0004601">
    <property type="term" value="F:peroxidase activity"/>
    <property type="evidence" value="ECO:0007669"/>
    <property type="project" value="UniProtKB-KW"/>
</dbReference>
<feature type="region of interest" description="Disordered" evidence="15">
    <location>
        <begin position="173"/>
        <end position="193"/>
    </location>
</feature>
<gene>
    <name evidence="16" type="ORF">FGG08_000546</name>
</gene>
<dbReference type="CDD" id="cd09818">
    <property type="entry name" value="PIOX_like"/>
    <property type="match status" value="1"/>
</dbReference>
<evidence type="ECO:0000256" key="1">
    <source>
        <dbReference type="ARBA" id="ARBA00001913"/>
    </source>
</evidence>
<accession>A0A9P8ID21</accession>
<dbReference type="GO" id="GO:0006633">
    <property type="term" value="P:fatty acid biosynthetic process"/>
    <property type="evidence" value="ECO:0007669"/>
    <property type="project" value="UniProtKB-KW"/>
</dbReference>
<dbReference type="EMBL" id="JAGHQL010000006">
    <property type="protein sequence ID" value="KAH0545405.1"/>
    <property type="molecule type" value="Genomic_DNA"/>
</dbReference>
<dbReference type="InterPro" id="IPR010255">
    <property type="entry name" value="Haem_peroxidase_sf"/>
</dbReference>
<evidence type="ECO:0000256" key="14">
    <source>
        <dbReference type="PIRSR" id="PIRSR619791-2"/>
    </source>
</evidence>
<evidence type="ECO:0000256" key="11">
    <source>
        <dbReference type="ARBA" id="ARBA00023004"/>
    </source>
</evidence>